<protein>
    <submittedName>
        <fullName evidence="2">Thiolase</fullName>
    </submittedName>
</protein>
<evidence type="ECO:0000313" key="3">
    <source>
        <dbReference type="Proteomes" id="UP001196068"/>
    </source>
</evidence>
<dbReference type="SUPFAM" id="SSF53901">
    <property type="entry name" value="Thiolase-like"/>
    <property type="match status" value="2"/>
</dbReference>
<dbReference type="Pfam" id="PF22691">
    <property type="entry name" value="Thiolase_C_1"/>
    <property type="match status" value="1"/>
</dbReference>
<reference evidence="2" key="2">
    <citation type="journal article" date="2021" name="Syst. Appl. Microbiol.">
        <title>Roseomonas hellenica sp. nov., isolated from roots of wild-growing Alkanna tinctoria.</title>
        <authorList>
            <person name="Rat A."/>
            <person name="Naranjo H.D."/>
            <person name="Lebbe L."/>
            <person name="Cnockaert M."/>
            <person name="Krigas N."/>
            <person name="Grigoriadou K."/>
            <person name="Maloupa E."/>
            <person name="Willems A."/>
        </authorList>
    </citation>
    <scope>NUCLEOTIDE SEQUENCE</scope>
    <source>
        <strain evidence="2">LMG 28251</strain>
    </source>
</reference>
<keyword evidence="3" id="KW-1185">Reference proteome</keyword>
<dbReference type="PANTHER" id="PTHR42870:SF1">
    <property type="entry name" value="NON-SPECIFIC LIPID-TRANSFER PROTEIN-LIKE 2"/>
    <property type="match status" value="1"/>
</dbReference>
<proteinExistence type="predicted"/>
<dbReference type="GO" id="GO:0003988">
    <property type="term" value="F:acetyl-CoA C-acyltransferase activity"/>
    <property type="evidence" value="ECO:0007669"/>
    <property type="project" value="UniProtKB-ARBA"/>
</dbReference>
<dbReference type="InterPro" id="IPR016039">
    <property type="entry name" value="Thiolase-like"/>
</dbReference>
<dbReference type="RefSeq" id="WP_211872695.1">
    <property type="nucleotide sequence ID" value="NZ_JAAEDH010000002.1"/>
</dbReference>
<dbReference type="PANTHER" id="PTHR42870">
    <property type="entry name" value="ACETYL-COA C-ACETYLTRANSFERASE"/>
    <property type="match status" value="1"/>
</dbReference>
<comment type="caution">
    <text evidence="2">The sequence shown here is derived from an EMBL/GenBank/DDBJ whole genome shotgun (WGS) entry which is preliminary data.</text>
</comment>
<dbReference type="CDD" id="cd00829">
    <property type="entry name" value="SCP-x_thiolase"/>
    <property type="match status" value="1"/>
</dbReference>
<dbReference type="InterPro" id="IPR055140">
    <property type="entry name" value="Thiolase_C_2"/>
</dbReference>
<dbReference type="Proteomes" id="UP001196068">
    <property type="component" value="Unassembled WGS sequence"/>
</dbReference>
<evidence type="ECO:0000259" key="1">
    <source>
        <dbReference type="Pfam" id="PF22691"/>
    </source>
</evidence>
<organism evidence="2 3">
    <name type="scientific">Plastoroseomonas arctica</name>
    <dbReference type="NCBI Taxonomy" id="1509237"/>
    <lineage>
        <taxon>Bacteria</taxon>
        <taxon>Pseudomonadati</taxon>
        <taxon>Pseudomonadota</taxon>
        <taxon>Alphaproteobacteria</taxon>
        <taxon>Acetobacterales</taxon>
        <taxon>Acetobacteraceae</taxon>
        <taxon>Plastoroseomonas</taxon>
    </lineage>
</organism>
<accession>A0AAF1JUM5</accession>
<sequence>MSYVPGSVAVVGAAETTHLGAVPNLSEIGLAADAALNAMADAGLKPGDIDGIAWVGAMRPQLLAQYLGITPRWVDGTSVGGCSFMLHVRHAAAAIAAGYCNTALICHGESGKSRIAGAQRPPEPATLNGQFEAPFGPFGPPTLFPIPVLRYMKTYGVTEEMFATVAVVQREWAGKNPRAMFRDPISVDDVLNSRMIAWPFRILMCCLVTDGGGALILTSADRAKDFPGKPAYILGSGESVETGMISQMEDFTSSRAFRVAGPEAFKMAGIAHADVDHLMIYDAFAHLPLYGLEDLGFVPRGEAGRYIMDRNTAPGGKLPMNTNGGGLSYTHTGMYGMFALQESVRQVRGIAPAQVPDVDISVCHGVGGMFGASGTIIFGRDRPS</sequence>
<evidence type="ECO:0000313" key="2">
    <source>
        <dbReference type="EMBL" id="MBR0653992.1"/>
    </source>
</evidence>
<reference evidence="2" key="1">
    <citation type="submission" date="2020-01" db="EMBL/GenBank/DDBJ databases">
        <authorList>
            <person name="Rat A."/>
        </authorList>
    </citation>
    <scope>NUCLEOTIDE SEQUENCE</scope>
    <source>
        <strain evidence="2">LMG 28251</strain>
    </source>
</reference>
<feature type="domain" description="Thiolase C-terminal" evidence="1">
    <location>
        <begin position="237"/>
        <end position="380"/>
    </location>
</feature>
<dbReference type="PIRSF" id="PIRSF000429">
    <property type="entry name" value="Ac-CoA_Ac_transf"/>
    <property type="match status" value="1"/>
</dbReference>
<dbReference type="EMBL" id="JAAEDH010000002">
    <property type="protein sequence ID" value="MBR0653992.1"/>
    <property type="molecule type" value="Genomic_DNA"/>
</dbReference>
<dbReference type="AlphaFoldDB" id="A0AAF1JUM5"/>
<dbReference type="InterPro" id="IPR002155">
    <property type="entry name" value="Thiolase"/>
</dbReference>
<dbReference type="Gene3D" id="3.40.47.10">
    <property type="match status" value="1"/>
</dbReference>
<name>A0AAF1JUM5_9PROT</name>
<gene>
    <name evidence="2" type="ORF">GXW79_02755</name>
</gene>